<feature type="transmembrane region" description="Helical" evidence="1">
    <location>
        <begin position="20"/>
        <end position="38"/>
    </location>
</feature>
<keyword evidence="3" id="KW-1185">Reference proteome</keyword>
<evidence type="ECO:0000256" key="1">
    <source>
        <dbReference type="SAM" id="Phobius"/>
    </source>
</evidence>
<accession>A0ABN0B9P0</accession>
<evidence type="ECO:0000313" key="2">
    <source>
        <dbReference type="EMBL" id="EFR46270.1"/>
    </source>
</evidence>
<dbReference type="Proteomes" id="UP000005755">
    <property type="component" value="Unassembled WGS sequence"/>
</dbReference>
<keyword evidence="1" id="KW-1133">Transmembrane helix</keyword>
<organism evidence="2 3">
    <name type="scientific">Helicobacter cinaedi CCUG 18818 = ATCC BAA-847</name>
    <dbReference type="NCBI Taxonomy" id="537971"/>
    <lineage>
        <taxon>Bacteria</taxon>
        <taxon>Pseudomonadati</taxon>
        <taxon>Campylobacterota</taxon>
        <taxon>Epsilonproteobacteria</taxon>
        <taxon>Campylobacterales</taxon>
        <taxon>Helicobacteraceae</taxon>
        <taxon>Helicobacter</taxon>
    </lineage>
</organism>
<keyword evidence="1" id="KW-0812">Transmembrane</keyword>
<keyword evidence="1" id="KW-0472">Membrane</keyword>
<reference evidence="3" key="1">
    <citation type="journal article" date="2014" name="Genome Announc.">
        <title>Draft genome sequences of six enterohepatic helicobacter species isolated from humans and one from rhesus macaques.</title>
        <authorList>
            <person name="Shen Z."/>
            <person name="Sheh A."/>
            <person name="Young S.K."/>
            <person name="Abouelliel A."/>
            <person name="Ward D.V."/>
            <person name="Earl A.M."/>
            <person name="Fox J.G."/>
        </authorList>
    </citation>
    <scope>NUCLEOTIDE SEQUENCE [LARGE SCALE GENOMIC DNA]</scope>
    <source>
        <strain evidence="3">CCUG 18818</strain>
    </source>
</reference>
<dbReference type="EMBL" id="DS990391">
    <property type="protein sequence ID" value="EFR46270.1"/>
    <property type="molecule type" value="Genomic_DNA"/>
</dbReference>
<proteinExistence type="predicted"/>
<evidence type="ECO:0000313" key="3">
    <source>
        <dbReference type="Proteomes" id="UP000005755"/>
    </source>
</evidence>
<gene>
    <name evidence="2" type="ORF">HCCG_00816</name>
</gene>
<name>A0ABN0B9P0_9HELI</name>
<sequence>MYQILYGFENGKMCVFCKKLPAFSKIIMLLFYFLHFGVKFPNQISIHSLWSFSNVCFATFF</sequence>
<protein>
    <submittedName>
        <fullName evidence="2">Uncharacterized protein</fullName>
    </submittedName>
</protein>